<dbReference type="InterPro" id="IPR020449">
    <property type="entry name" value="Tscrpt_reg_AraC-type_HTH"/>
</dbReference>
<evidence type="ECO:0000256" key="2">
    <source>
        <dbReference type="ARBA" id="ARBA00023125"/>
    </source>
</evidence>
<dbReference type="Pfam" id="PF12833">
    <property type="entry name" value="HTH_18"/>
    <property type="match status" value="1"/>
</dbReference>
<evidence type="ECO:0000256" key="1">
    <source>
        <dbReference type="ARBA" id="ARBA00023015"/>
    </source>
</evidence>
<accession>A0A494XXB6</accession>
<dbReference type="GO" id="GO:0043565">
    <property type="term" value="F:sequence-specific DNA binding"/>
    <property type="evidence" value="ECO:0007669"/>
    <property type="project" value="InterPro"/>
</dbReference>
<dbReference type="Gene3D" id="1.10.10.60">
    <property type="entry name" value="Homeodomain-like"/>
    <property type="match status" value="2"/>
</dbReference>
<dbReference type="SUPFAM" id="SSF51215">
    <property type="entry name" value="Regulatory protein AraC"/>
    <property type="match status" value="1"/>
</dbReference>
<dbReference type="GO" id="GO:0003700">
    <property type="term" value="F:DNA-binding transcription factor activity"/>
    <property type="evidence" value="ECO:0007669"/>
    <property type="project" value="InterPro"/>
</dbReference>
<dbReference type="InterPro" id="IPR018060">
    <property type="entry name" value="HTH_AraC"/>
</dbReference>
<protein>
    <submittedName>
        <fullName evidence="5">AraC family transcriptional regulator</fullName>
    </submittedName>
</protein>
<dbReference type="PANTHER" id="PTHR43280:SF28">
    <property type="entry name" value="HTH-TYPE TRANSCRIPTIONAL ACTIVATOR RHAS"/>
    <property type="match status" value="1"/>
</dbReference>
<evidence type="ECO:0000313" key="6">
    <source>
        <dbReference type="Proteomes" id="UP000282076"/>
    </source>
</evidence>
<dbReference type="InterPro" id="IPR014710">
    <property type="entry name" value="RmlC-like_jellyroll"/>
</dbReference>
<dbReference type="PRINTS" id="PR00032">
    <property type="entry name" value="HTHARAC"/>
</dbReference>
<proteinExistence type="predicted"/>
<organism evidence="5 6">
    <name type="scientific">Cohnella endophytica</name>
    <dbReference type="NCBI Taxonomy" id="2419778"/>
    <lineage>
        <taxon>Bacteria</taxon>
        <taxon>Bacillati</taxon>
        <taxon>Bacillota</taxon>
        <taxon>Bacilli</taxon>
        <taxon>Bacillales</taxon>
        <taxon>Paenibacillaceae</taxon>
        <taxon>Cohnella</taxon>
    </lineage>
</organism>
<reference evidence="5 6" key="1">
    <citation type="submission" date="2018-10" db="EMBL/GenBank/DDBJ databases">
        <title>Cohnella sp. M2MS4P-1, whole genome shotgun sequence.</title>
        <authorList>
            <person name="Tuo L."/>
        </authorList>
    </citation>
    <scope>NUCLEOTIDE SEQUENCE [LARGE SCALE GENOMIC DNA]</scope>
    <source>
        <strain evidence="5 6">M2MS4P-1</strain>
    </source>
</reference>
<keyword evidence="2" id="KW-0238">DNA-binding</keyword>
<dbReference type="SUPFAM" id="SSF46689">
    <property type="entry name" value="Homeodomain-like"/>
    <property type="match status" value="2"/>
</dbReference>
<name>A0A494XXB6_9BACL</name>
<dbReference type="InterPro" id="IPR009057">
    <property type="entry name" value="Homeodomain-like_sf"/>
</dbReference>
<comment type="caution">
    <text evidence="5">The sequence shown here is derived from an EMBL/GenBank/DDBJ whole genome shotgun (WGS) entry which is preliminary data.</text>
</comment>
<dbReference type="AlphaFoldDB" id="A0A494XXB6"/>
<dbReference type="SMART" id="SM00342">
    <property type="entry name" value="HTH_ARAC"/>
    <property type="match status" value="1"/>
</dbReference>
<dbReference type="PANTHER" id="PTHR43280">
    <property type="entry name" value="ARAC-FAMILY TRANSCRIPTIONAL REGULATOR"/>
    <property type="match status" value="1"/>
</dbReference>
<evidence type="ECO:0000256" key="3">
    <source>
        <dbReference type="ARBA" id="ARBA00023163"/>
    </source>
</evidence>
<dbReference type="InterPro" id="IPR013096">
    <property type="entry name" value="Cupin_2"/>
</dbReference>
<dbReference type="Gene3D" id="2.60.120.10">
    <property type="entry name" value="Jelly Rolls"/>
    <property type="match status" value="1"/>
</dbReference>
<dbReference type="Proteomes" id="UP000282076">
    <property type="component" value="Unassembled WGS sequence"/>
</dbReference>
<evidence type="ECO:0000259" key="4">
    <source>
        <dbReference type="PROSITE" id="PS01124"/>
    </source>
</evidence>
<feature type="domain" description="HTH araC/xylS-type" evidence="4">
    <location>
        <begin position="201"/>
        <end position="299"/>
    </location>
</feature>
<dbReference type="PROSITE" id="PS01124">
    <property type="entry name" value="HTH_ARAC_FAMILY_2"/>
    <property type="match status" value="1"/>
</dbReference>
<dbReference type="InterPro" id="IPR037923">
    <property type="entry name" value="HTH-like"/>
</dbReference>
<evidence type="ECO:0000313" key="5">
    <source>
        <dbReference type="EMBL" id="RKP54354.1"/>
    </source>
</evidence>
<sequence>MENVDFSDVKFPIPQPSTFVDLSPSVHWAQLHQTVKLSEYPLRRIYDFELLYVQEGHITAYLGEEEYALSTGELLFIGAGVSHRLAIGSNRALFLGIHFDFFDEFDIVADQDIIVKHPDADQAEFCREAVISGQERYSTHPIFVPSPEIVRSMERVIGEFESGKPGYEAVCKGMMIDILIQLLRSRTMESFRIASARERLQPVIDWIEGHYSQDCSNQTLAKLMNLHEDYLGKQFKNVFNISLNKFVQSIRHREAKRLLRQSDRTVEQIGQTVGYDDIHYFSRTFRRWEGMSPREYRRMGQFY</sequence>
<keyword evidence="1" id="KW-0805">Transcription regulation</keyword>
<dbReference type="Pfam" id="PF07883">
    <property type="entry name" value="Cupin_2"/>
    <property type="match status" value="1"/>
</dbReference>
<keyword evidence="6" id="KW-1185">Reference proteome</keyword>
<dbReference type="EMBL" id="RBZM01000005">
    <property type="protein sequence ID" value="RKP54354.1"/>
    <property type="molecule type" value="Genomic_DNA"/>
</dbReference>
<gene>
    <name evidence="5" type="ORF">D7Z26_13425</name>
</gene>
<keyword evidence="3" id="KW-0804">Transcription</keyword>